<keyword evidence="2" id="KW-0472">Membrane</keyword>
<gene>
    <name evidence="3" type="ORF">L873DRAFT_1843462</name>
</gene>
<organism evidence="3 4">
    <name type="scientific">Choiromyces venosus 120613-1</name>
    <dbReference type="NCBI Taxonomy" id="1336337"/>
    <lineage>
        <taxon>Eukaryota</taxon>
        <taxon>Fungi</taxon>
        <taxon>Dikarya</taxon>
        <taxon>Ascomycota</taxon>
        <taxon>Pezizomycotina</taxon>
        <taxon>Pezizomycetes</taxon>
        <taxon>Pezizales</taxon>
        <taxon>Tuberaceae</taxon>
        <taxon>Choiromyces</taxon>
    </lineage>
</organism>
<dbReference type="OrthoDB" id="10673591at2759"/>
<feature type="compositionally biased region" description="Low complexity" evidence="1">
    <location>
        <begin position="267"/>
        <end position="281"/>
    </location>
</feature>
<keyword evidence="2" id="KW-0812">Transmembrane</keyword>
<reference evidence="3 4" key="1">
    <citation type="journal article" date="2018" name="Nat. Ecol. Evol.">
        <title>Pezizomycetes genomes reveal the molecular basis of ectomycorrhizal truffle lifestyle.</title>
        <authorList>
            <person name="Murat C."/>
            <person name="Payen T."/>
            <person name="Noel B."/>
            <person name="Kuo A."/>
            <person name="Morin E."/>
            <person name="Chen J."/>
            <person name="Kohler A."/>
            <person name="Krizsan K."/>
            <person name="Balestrini R."/>
            <person name="Da Silva C."/>
            <person name="Montanini B."/>
            <person name="Hainaut M."/>
            <person name="Levati E."/>
            <person name="Barry K.W."/>
            <person name="Belfiori B."/>
            <person name="Cichocki N."/>
            <person name="Clum A."/>
            <person name="Dockter R.B."/>
            <person name="Fauchery L."/>
            <person name="Guy J."/>
            <person name="Iotti M."/>
            <person name="Le Tacon F."/>
            <person name="Lindquist E.A."/>
            <person name="Lipzen A."/>
            <person name="Malagnac F."/>
            <person name="Mello A."/>
            <person name="Molinier V."/>
            <person name="Miyauchi S."/>
            <person name="Poulain J."/>
            <person name="Riccioni C."/>
            <person name="Rubini A."/>
            <person name="Sitrit Y."/>
            <person name="Splivallo R."/>
            <person name="Traeger S."/>
            <person name="Wang M."/>
            <person name="Zifcakova L."/>
            <person name="Wipf D."/>
            <person name="Zambonelli A."/>
            <person name="Paolocci F."/>
            <person name="Nowrousian M."/>
            <person name="Ottonello S."/>
            <person name="Baldrian P."/>
            <person name="Spatafora J.W."/>
            <person name="Henrissat B."/>
            <person name="Nagy L.G."/>
            <person name="Aury J.M."/>
            <person name="Wincker P."/>
            <person name="Grigoriev I.V."/>
            <person name="Bonfante P."/>
            <person name="Martin F.M."/>
        </authorList>
    </citation>
    <scope>NUCLEOTIDE SEQUENCE [LARGE SCALE GENOMIC DNA]</scope>
    <source>
        <strain evidence="3 4">120613-1</strain>
    </source>
</reference>
<feature type="region of interest" description="Disordered" evidence="1">
    <location>
        <begin position="251"/>
        <end position="297"/>
    </location>
</feature>
<dbReference type="EMBL" id="ML120386">
    <property type="protein sequence ID" value="RPA99542.1"/>
    <property type="molecule type" value="Genomic_DNA"/>
</dbReference>
<evidence type="ECO:0000256" key="2">
    <source>
        <dbReference type="SAM" id="Phobius"/>
    </source>
</evidence>
<dbReference type="Proteomes" id="UP000276215">
    <property type="component" value="Unassembled WGS sequence"/>
</dbReference>
<evidence type="ECO:0008006" key="5">
    <source>
        <dbReference type="Google" id="ProtNLM"/>
    </source>
</evidence>
<evidence type="ECO:0000313" key="4">
    <source>
        <dbReference type="Proteomes" id="UP000276215"/>
    </source>
</evidence>
<evidence type="ECO:0000256" key="1">
    <source>
        <dbReference type="SAM" id="MobiDB-lite"/>
    </source>
</evidence>
<keyword evidence="4" id="KW-1185">Reference proteome</keyword>
<sequence>MPFRHHPGVDMRVGDEDADGCEYLSKYWYYHDYPVDHLHNDGYKDYLEYGFLIGYLDHDPFQTTTSITLTRRGMSTPTRCVRRPEEEKRNRELVKRADPTFYVTLTITVTETPAYMTSTWLSTYWITSEATTTRISHLGVVKTVTSTTVTTTTTSATATATISPGGLTAPEKVGAGIGGTVGGLAVIALAVVLIWRKYVKPTAQEEWAGNQPVEDRTASHTQLGAGMAMAGAGGMKTGAGMTGNKGYQQPNKVGHYDQNGNLVMTDSSSSPSPLPAAYSQSRQSGFRAYRPPTPDSGISGATKLSRVCWGWERLDDNMNRLWRNDIA</sequence>
<keyword evidence="2" id="KW-1133">Transmembrane helix</keyword>
<protein>
    <recommendedName>
        <fullName evidence="5">Mid2 domain-containing protein</fullName>
    </recommendedName>
</protein>
<feature type="transmembrane region" description="Helical" evidence="2">
    <location>
        <begin position="173"/>
        <end position="195"/>
    </location>
</feature>
<evidence type="ECO:0000313" key="3">
    <source>
        <dbReference type="EMBL" id="RPA99542.1"/>
    </source>
</evidence>
<name>A0A3N4JMS3_9PEZI</name>
<accession>A0A3N4JMS3</accession>
<proteinExistence type="predicted"/>
<dbReference type="AlphaFoldDB" id="A0A3N4JMS3"/>